<dbReference type="RefSeq" id="WP_344021916.1">
    <property type="nucleotide sequence ID" value="NZ_BAAAJK010000008.1"/>
</dbReference>
<keyword evidence="2" id="KW-1185">Reference proteome</keyword>
<comment type="caution">
    <text evidence="1">The sequence shown here is derived from an EMBL/GenBank/DDBJ whole genome shotgun (WGS) entry which is preliminary data.</text>
</comment>
<organism evidence="1 2">
    <name type="scientific">Pseudonocardia kongjuensis</name>
    <dbReference type="NCBI Taxonomy" id="102227"/>
    <lineage>
        <taxon>Bacteria</taxon>
        <taxon>Bacillati</taxon>
        <taxon>Actinomycetota</taxon>
        <taxon>Actinomycetes</taxon>
        <taxon>Pseudonocardiales</taxon>
        <taxon>Pseudonocardiaceae</taxon>
        <taxon>Pseudonocardia</taxon>
    </lineage>
</organism>
<proteinExistence type="predicted"/>
<dbReference type="Proteomes" id="UP001501414">
    <property type="component" value="Unassembled WGS sequence"/>
</dbReference>
<reference evidence="1 2" key="1">
    <citation type="journal article" date="2019" name="Int. J. Syst. Evol. Microbiol.">
        <title>The Global Catalogue of Microorganisms (GCM) 10K type strain sequencing project: providing services to taxonomists for standard genome sequencing and annotation.</title>
        <authorList>
            <consortium name="The Broad Institute Genomics Platform"/>
            <consortium name="The Broad Institute Genome Sequencing Center for Infectious Disease"/>
            <person name="Wu L."/>
            <person name="Ma J."/>
        </authorList>
    </citation>
    <scope>NUCLEOTIDE SEQUENCE [LARGE SCALE GENOMIC DNA]</scope>
    <source>
        <strain evidence="1 2">JCM 11896</strain>
    </source>
</reference>
<name>A0ABN1XS41_9PSEU</name>
<protein>
    <submittedName>
        <fullName evidence="1">Uncharacterized protein</fullName>
    </submittedName>
</protein>
<sequence length="174" mass="18944">MTTAHTHGLTLASDAILSWTHRYGSTTSCLARLRGTRDPAAADRLLLTVVLSELRGQPRGHYVLSDVAGAANSACAQLVPGSVDPGAITWLVHHGEFSSADPTGPESLTRVDLHWTLDRYSVPAWDEVTRLNYDDSRQLLVELRLRPVDEVLDAMPWDIPRPRQDGGDTGAPQG</sequence>
<evidence type="ECO:0000313" key="1">
    <source>
        <dbReference type="EMBL" id="GAA1388510.1"/>
    </source>
</evidence>
<gene>
    <name evidence="1" type="ORF">GCM10009613_25940</name>
</gene>
<accession>A0ABN1XS41</accession>
<evidence type="ECO:0000313" key="2">
    <source>
        <dbReference type="Proteomes" id="UP001501414"/>
    </source>
</evidence>
<dbReference type="EMBL" id="BAAAJK010000008">
    <property type="protein sequence ID" value="GAA1388510.1"/>
    <property type="molecule type" value="Genomic_DNA"/>
</dbReference>